<name>A7N882_VIBC1</name>
<dbReference type="PATRIC" id="fig|338187.36.peg.5301"/>
<evidence type="ECO:0000313" key="3">
    <source>
        <dbReference type="Proteomes" id="UP000008152"/>
    </source>
</evidence>
<gene>
    <name evidence="2" type="ordered locus">VIBHAR_06449</name>
</gene>
<protein>
    <submittedName>
        <fullName evidence="2">Uncharacterized protein</fullName>
    </submittedName>
</protein>
<organism evidence="2 3">
    <name type="scientific">Vibrio campbellii (strain ATCC BAA-1116)</name>
    <dbReference type="NCBI Taxonomy" id="2902295"/>
    <lineage>
        <taxon>Bacteria</taxon>
        <taxon>Pseudomonadati</taxon>
        <taxon>Pseudomonadota</taxon>
        <taxon>Gammaproteobacteria</taxon>
        <taxon>Vibrionales</taxon>
        <taxon>Vibrionaceae</taxon>
        <taxon>Vibrio</taxon>
    </lineage>
</organism>
<evidence type="ECO:0000313" key="2">
    <source>
        <dbReference type="EMBL" id="ABU74340.1"/>
    </source>
</evidence>
<dbReference type="KEGG" id="vha:VIBHAR_06449"/>
<dbReference type="AlphaFoldDB" id="A7N882"/>
<feature type="transmembrane region" description="Helical" evidence="1">
    <location>
        <begin position="104"/>
        <end position="122"/>
    </location>
</feature>
<keyword evidence="1" id="KW-1133">Transmembrane helix</keyword>
<feature type="transmembrane region" description="Helical" evidence="1">
    <location>
        <begin position="66"/>
        <end position="84"/>
    </location>
</feature>
<proteinExistence type="predicted"/>
<dbReference type="Proteomes" id="UP000008152">
    <property type="component" value="Chromosome II"/>
</dbReference>
<accession>A7N882</accession>
<feature type="transmembrane region" description="Helical" evidence="1">
    <location>
        <begin position="37"/>
        <end position="54"/>
    </location>
</feature>
<feature type="transmembrane region" description="Helical" evidence="1">
    <location>
        <begin position="128"/>
        <end position="152"/>
    </location>
</feature>
<evidence type="ECO:0000256" key="1">
    <source>
        <dbReference type="SAM" id="Phobius"/>
    </source>
</evidence>
<dbReference type="EMBL" id="CP000790">
    <property type="protein sequence ID" value="ABU74340.1"/>
    <property type="molecule type" value="Genomic_DNA"/>
</dbReference>
<keyword evidence="1" id="KW-0812">Transmembrane</keyword>
<sequence length="155" mass="17902">MLMLDSMYFILGTYCISTLCFSYKYRQEPDQSDSTTLGLFVCFILTGGVFYWLSTLQSIRGSSTLTFIYGQMLIISLWNVVRLFTSAFDQYKRHWSNAPRFGPVIFLMVASFVSSVFLSGYLEYRNLAFYLLLVFSSGVIAQIHQPIFVHLINRK</sequence>
<reference evidence="2 3" key="1">
    <citation type="submission" date="2007-08" db="EMBL/GenBank/DDBJ databases">
        <authorList>
            <consortium name="The Vibrio harveyi Genome Sequencing Project"/>
            <person name="Bassler B."/>
            <person name="Clifton S.W."/>
            <person name="Fulton L."/>
            <person name="Delehaunty K."/>
            <person name="Fronick C."/>
            <person name="Harrison M."/>
            <person name="Markivic C."/>
            <person name="Fulton R."/>
            <person name="Tin-Wollam A.-M."/>
            <person name="Shah N."/>
            <person name="Pepin K."/>
            <person name="Nash W."/>
            <person name="Thiruvilangam P."/>
            <person name="Bhonagiri V."/>
            <person name="Waters C."/>
            <person name="Tu K.C."/>
            <person name="Irgon J."/>
            <person name="Wilson R.K."/>
        </authorList>
    </citation>
    <scope>NUCLEOTIDE SEQUENCE [LARGE SCALE GENOMIC DNA]</scope>
    <source>
        <strain evidence="3">ATCC BAA-1116 / BB120</strain>
    </source>
</reference>
<keyword evidence="1" id="KW-0472">Membrane</keyword>